<dbReference type="RefSeq" id="XP_002775129.1">
    <property type="nucleotide sequence ID" value="XM_002775083.1"/>
</dbReference>
<dbReference type="Proteomes" id="UP000007800">
    <property type="component" value="Unassembled WGS sequence"/>
</dbReference>
<evidence type="ECO:0000313" key="2">
    <source>
        <dbReference type="Proteomes" id="UP000007800"/>
    </source>
</evidence>
<gene>
    <name evidence="1" type="ORF">Pmar_PMAR008461</name>
</gene>
<proteinExistence type="predicted"/>
<dbReference type="InParanoid" id="C5L8J8"/>
<feature type="non-terminal residue" evidence="1">
    <location>
        <position position="261"/>
    </location>
</feature>
<dbReference type="EMBL" id="GG680180">
    <property type="protein sequence ID" value="EER06945.1"/>
    <property type="molecule type" value="Genomic_DNA"/>
</dbReference>
<accession>C5L8J8</accession>
<protein>
    <submittedName>
        <fullName evidence="1">Uncharacterized protein</fullName>
    </submittedName>
</protein>
<dbReference type="OrthoDB" id="10589759at2759"/>
<sequence length="261" mass="29058">MRQELWCFRRYQGEVDTSTLGRKRATWKRWPQFTCPLSKTFVVESGPPGDRACFFYGLREARRAPVEWLGHQHPNGTWRCLSATVSPVLVDAAAAALADDPSLSPSELLAIWEGDRKRDEYGDDERRWLEKTEEDEDHPSLSGNIRDLISAITHRKQHGLRVDRFLEEIQKPATEAEAAGGPGLAERIDAVLRATGGNGADNDIRALDYADTLVVAGDPVIETDSSDATVRLTITLSSARMICNYLSSIQISTDVTYNLVL</sequence>
<name>C5L8J8_PERM5</name>
<keyword evidence="2" id="KW-1185">Reference proteome</keyword>
<reference evidence="1 2" key="1">
    <citation type="submission" date="2008-07" db="EMBL/GenBank/DDBJ databases">
        <authorList>
            <person name="El-Sayed N."/>
            <person name="Caler E."/>
            <person name="Inman J."/>
            <person name="Amedeo P."/>
            <person name="Hass B."/>
            <person name="Wortman J."/>
        </authorList>
    </citation>
    <scope>NUCLEOTIDE SEQUENCE [LARGE SCALE GENOMIC DNA]</scope>
    <source>
        <strain evidence="2">ATCC 50983 / TXsc</strain>
    </source>
</reference>
<dbReference type="GeneID" id="9059144"/>
<evidence type="ECO:0000313" key="1">
    <source>
        <dbReference type="EMBL" id="EER06945.1"/>
    </source>
</evidence>
<organism evidence="2">
    <name type="scientific">Perkinsus marinus (strain ATCC 50983 / TXsc)</name>
    <dbReference type="NCBI Taxonomy" id="423536"/>
    <lineage>
        <taxon>Eukaryota</taxon>
        <taxon>Sar</taxon>
        <taxon>Alveolata</taxon>
        <taxon>Perkinsozoa</taxon>
        <taxon>Perkinsea</taxon>
        <taxon>Perkinsida</taxon>
        <taxon>Perkinsidae</taxon>
        <taxon>Perkinsus</taxon>
    </lineage>
</organism>
<dbReference type="AlphaFoldDB" id="C5L8J8"/>